<feature type="region of interest" description="Disordered" evidence="2">
    <location>
        <begin position="128"/>
        <end position="212"/>
    </location>
</feature>
<evidence type="ECO:0000313" key="5">
    <source>
        <dbReference type="Proteomes" id="UP001292094"/>
    </source>
</evidence>
<feature type="compositionally biased region" description="Low complexity" evidence="2">
    <location>
        <begin position="553"/>
        <end position="575"/>
    </location>
</feature>
<feature type="compositionally biased region" description="Polar residues" evidence="2">
    <location>
        <begin position="744"/>
        <end position="764"/>
    </location>
</feature>
<gene>
    <name evidence="4" type="ORF">Pmani_016937</name>
</gene>
<feature type="coiled-coil region" evidence="1">
    <location>
        <begin position="999"/>
        <end position="1135"/>
    </location>
</feature>
<dbReference type="SUPFAM" id="SSF50729">
    <property type="entry name" value="PH domain-like"/>
    <property type="match status" value="1"/>
</dbReference>
<reference evidence="4" key="1">
    <citation type="submission" date="2023-11" db="EMBL/GenBank/DDBJ databases">
        <title>Genome assemblies of two species of porcelain crab, Petrolisthes cinctipes and Petrolisthes manimaculis (Anomura: Porcellanidae).</title>
        <authorList>
            <person name="Angst P."/>
        </authorList>
    </citation>
    <scope>NUCLEOTIDE SEQUENCE</scope>
    <source>
        <strain evidence="4">PB745_02</strain>
        <tissue evidence="4">Gill</tissue>
    </source>
</reference>
<feature type="region of interest" description="Disordered" evidence="2">
    <location>
        <begin position="1150"/>
        <end position="1171"/>
    </location>
</feature>
<comment type="caution">
    <text evidence="4">The sequence shown here is derived from an EMBL/GenBank/DDBJ whole genome shotgun (WGS) entry which is preliminary data.</text>
</comment>
<name>A0AAE1PQN5_9EUCA</name>
<feature type="compositionally biased region" description="Low complexity" evidence="2">
    <location>
        <begin position="158"/>
        <end position="181"/>
    </location>
</feature>
<evidence type="ECO:0000256" key="2">
    <source>
        <dbReference type="SAM" id="MobiDB-lite"/>
    </source>
</evidence>
<feature type="region of interest" description="Disordered" evidence="2">
    <location>
        <begin position="271"/>
        <end position="342"/>
    </location>
</feature>
<feature type="compositionally biased region" description="Polar residues" evidence="2">
    <location>
        <begin position="128"/>
        <end position="144"/>
    </location>
</feature>
<dbReference type="Proteomes" id="UP001292094">
    <property type="component" value="Unassembled WGS sequence"/>
</dbReference>
<evidence type="ECO:0000313" key="4">
    <source>
        <dbReference type="EMBL" id="KAK4311575.1"/>
    </source>
</evidence>
<feature type="compositionally biased region" description="Low complexity" evidence="2">
    <location>
        <begin position="314"/>
        <end position="342"/>
    </location>
</feature>
<proteinExistence type="predicted"/>
<dbReference type="PANTHER" id="PTHR12156">
    <property type="entry name" value="PLECKSTRIN HOMOLOGY-LIKE DOMAIN, FAMILY B, MEMBER 3"/>
    <property type="match status" value="1"/>
</dbReference>
<dbReference type="Pfam" id="PF00169">
    <property type="entry name" value="PH"/>
    <property type="match status" value="1"/>
</dbReference>
<feature type="compositionally biased region" description="Low complexity" evidence="2">
    <location>
        <begin position="621"/>
        <end position="636"/>
    </location>
</feature>
<feature type="compositionally biased region" description="Polar residues" evidence="2">
    <location>
        <begin position="1273"/>
        <end position="1297"/>
    </location>
</feature>
<feature type="compositionally biased region" description="Polar residues" evidence="2">
    <location>
        <begin position="1154"/>
        <end position="1164"/>
    </location>
</feature>
<feature type="region of interest" description="Disordered" evidence="2">
    <location>
        <begin position="56"/>
        <end position="116"/>
    </location>
</feature>
<dbReference type="InterPro" id="IPR052212">
    <property type="entry name" value="PH-like_domain"/>
</dbReference>
<evidence type="ECO:0000256" key="1">
    <source>
        <dbReference type="SAM" id="Coils"/>
    </source>
</evidence>
<feature type="compositionally biased region" description="Polar residues" evidence="2">
    <location>
        <begin position="196"/>
        <end position="207"/>
    </location>
</feature>
<feature type="compositionally biased region" description="Polar residues" evidence="2">
    <location>
        <begin position="376"/>
        <end position="406"/>
    </location>
</feature>
<feature type="compositionally biased region" description="Basic and acidic residues" evidence="2">
    <location>
        <begin position="1300"/>
        <end position="1335"/>
    </location>
</feature>
<feature type="compositionally biased region" description="Basic and acidic residues" evidence="2">
    <location>
        <begin position="664"/>
        <end position="675"/>
    </location>
</feature>
<feature type="compositionally biased region" description="Basic and acidic residues" evidence="2">
    <location>
        <begin position="1253"/>
        <end position="1269"/>
    </location>
</feature>
<evidence type="ECO:0000259" key="3">
    <source>
        <dbReference type="PROSITE" id="PS50003"/>
    </source>
</evidence>
<feature type="compositionally biased region" description="Basic and acidic residues" evidence="2">
    <location>
        <begin position="688"/>
        <end position="709"/>
    </location>
</feature>
<feature type="region of interest" description="Disordered" evidence="2">
    <location>
        <begin position="505"/>
        <end position="577"/>
    </location>
</feature>
<dbReference type="EMBL" id="JAWZYT010001500">
    <property type="protein sequence ID" value="KAK4311575.1"/>
    <property type="molecule type" value="Genomic_DNA"/>
</dbReference>
<feature type="region of interest" description="Disordered" evidence="2">
    <location>
        <begin position="1253"/>
        <end position="1355"/>
    </location>
</feature>
<sequence>MGTASKGCMICLGRSNYFRFNHPAEAQQIRAVLPNTRFSMVPVHFYPGVDNPEYFHMSGADTGGDAGGDGEGEGESKPPVPPRKTPPAPLTLPPPPPDPRTPAPPTPPPAPLTESEDLEDKVTRFEQLSNRQESVSQPQETTPVWRTKDGSRQPFICTNNNSNSSSSSDSNNNRNNRNTHSSDSDSDTPPEVPPRSETSLRPYSSLVNGCAGRTSKPRYVGEYIFTKNDLQAPPPLAPRAPVCSAQWGLGGSDGTPTLVSSTGGITSVHNIMYRSLPPPPPPISTTHHSHAPPPPLPPLSSPTSPTPRSPTFPPTLSSTPTHTHPPSFTSPTTHTLLPSPSSPTAHNLPYTFASPITSCISPTLASPATHTLPRTIASSTSPAVPTSMSSSHTHTLPRTLARSTSPAIPPAPNSRQLAHRRTPSNGSGMSIGSPVMSGSWAPGMGSGLSGTGNRTPVRCSLEDLRHSELKKQQAVEERVKEQEAAAAERARLEEILTLCAEYDRQHQQHPRPTHHVHHNHTTLTQNRIKTNGSLPRDKRLPSSPSALPPSPSPASTQTISPSSTTSPRPAHTSATSEDELSAIFSFDHPDLTSPLHRTASLTRSGTLPNYPPFPSPAPLNTSTHSHSPGPGSPRSPYENVSPSYHTHPVPQSPRTRIRTFVGSKGERRDMCDGVEGRMAGTDIQEGGSESRKVRSPRSQRDSAKDKENRSPFQRSDCSIVVDLPPPPRPPRSPRIERSILGDSPTINKMNDTISQSLGSSSPQVASLGDDSVAVATVISMSSSQKTSSGSGGLHTYENSSSCVTSIHGKPSAVLHTYENSSKCVNLSAMSESLHTYENSQSFNNSSFNNSSLNNSSISKSSANRSAIDALEFSSPDDKVLQRSFGRDSGTEDEYKTNRVFEEHLIRNIQDTFNIEDVVGEVERLRGVKAEALVTVTDLKRRINDLETTEDETLRELEMERALLEGELGPLREVAAVEAQRLEDLLTRSSELEVVCQQERQHHQDDIETCRVRLEEAERELDRLEGHSEGFSGTTDEETEMLETLKAQHEAVEAERKVFEDTEFHQMEAEAHREAEREELNKEISEVREKLEELQVKIRELENHMLEVTSSVKHEAEDLERDRQELLTKISKERGRLTATERRLGELQRLGLTPPNGQCSPACSSDTEESGGTELTERLSRLHLLDRSQEDLDRIQQVTSSTPLGCPDGSLGRKTSATLMEIERNRQILLAKQGTRVIENERRRVEELKRRVADEVKAEWEERKAKEQREVNCASLNSVGSEDSSLTSSDLHTESLSSDDVLEKRSSGESQHRDVSHVKMRQRDNEGGGGGDDARPLSEASSCCDPTDPAVRFREKARTQRPLTRYLPVRSEQNFDLKQHIESAGHQIELCPYIHVSSTACRGYLHKLGSKFRTWQKRWFVFDRSKRALVYYSDKSEGKPRGGAYFQAIEEVYVDHLHSVKSPNPKLTFCVKTYERTFHLMAPSPEAMRIWIDIIFTGAEGYREFQGGT</sequence>
<dbReference type="SMART" id="SM00233">
    <property type="entry name" value="PH"/>
    <property type="match status" value="1"/>
</dbReference>
<feature type="region of interest" description="Disordered" evidence="2">
    <location>
        <begin position="602"/>
        <end position="765"/>
    </location>
</feature>
<feature type="compositionally biased region" description="Basic residues" evidence="2">
    <location>
        <begin position="507"/>
        <end position="520"/>
    </location>
</feature>
<feature type="compositionally biased region" description="Pro residues" evidence="2">
    <location>
        <begin position="723"/>
        <end position="732"/>
    </location>
</feature>
<feature type="compositionally biased region" description="Pro residues" evidence="2">
    <location>
        <begin position="291"/>
        <end position="313"/>
    </location>
</feature>
<accession>A0AAE1PQN5</accession>
<feature type="coiled-coil region" evidence="1">
    <location>
        <begin position="928"/>
        <end position="955"/>
    </location>
</feature>
<feature type="region of interest" description="Disordered" evidence="2">
    <location>
        <begin position="375"/>
        <end position="457"/>
    </location>
</feature>
<keyword evidence="1" id="KW-0175">Coiled coil</keyword>
<feature type="compositionally biased region" description="Pro residues" evidence="2">
    <location>
        <begin position="78"/>
        <end position="111"/>
    </location>
</feature>
<keyword evidence="5" id="KW-1185">Reference proteome</keyword>
<dbReference type="PROSITE" id="PS50003">
    <property type="entry name" value="PH_DOMAIN"/>
    <property type="match status" value="1"/>
</dbReference>
<dbReference type="InterPro" id="IPR001849">
    <property type="entry name" value="PH_domain"/>
</dbReference>
<organism evidence="4 5">
    <name type="scientific">Petrolisthes manimaculis</name>
    <dbReference type="NCBI Taxonomy" id="1843537"/>
    <lineage>
        <taxon>Eukaryota</taxon>
        <taxon>Metazoa</taxon>
        <taxon>Ecdysozoa</taxon>
        <taxon>Arthropoda</taxon>
        <taxon>Crustacea</taxon>
        <taxon>Multicrustacea</taxon>
        <taxon>Malacostraca</taxon>
        <taxon>Eumalacostraca</taxon>
        <taxon>Eucarida</taxon>
        <taxon>Decapoda</taxon>
        <taxon>Pleocyemata</taxon>
        <taxon>Anomura</taxon>
        <taxon>Galatheoidea</taxon>
        <taxon>Porcellanidae</taxon>
        <taxon>Petrolisthes</taxon>
    </lineage>
</organism>
<protein>
    <recommendedName>
        <fullName evidence="3">PH domain-containing protein</fullName>
    </recommendedName>
</protein>
<dbReference type="PANTHER" id="PTHR12156:SF5">
    <property type="entry name" value="FI18040P1"/>
    <property type="match status" value="1"/>
</dbReference>
<dbReference type="InterPro" id="IPR011993">
    <property type="entry name" value="PH-like_dom_sf"/>
</dbReference>
<dbReference type="Gene3D" id="2.30.29.30">
    <property type="entry name" value="Pleckstrin-homology domain (PH domain)/Phosphotyrosine-binding domain (PTB)"/>
    <property type="match status" value="1"/>
</dbReference>
<feature type="domain" description="PH" evidence="3">
    <location>
        <begin position="1397"/>
        <end position="1499"/>
    </location>
</feature>